<dbReference type="RefSeq" id="WP_321395007.1">
    <property type="nucleotide sequence ID" value="NZ_CP139487.1"/>
</dbReference>
<organism evidence="2 3">
    <name type="scientific">Peredibacter starrii</name>
    <dbReference type="NCBI Taxonomy" id="28202"/>
    <lineage>
        <taxon>Bacteria</taxon>
        <taxon>Pseudomonadati</taxon>
        <taxon>Bdellovibrionota</taxon>
        <taxon>Bacteriovoracia</taxon>
        <taxon>Bacteriovoracales</taxon>
        <taxon>Bacteriovoracaceae</taxon>
        <taxon>Peredibacter</taxon>
    </lineage>
</organism>
<feature type="signal peptide" evidence="1">
    <location>
        <begin position="1"/>
        <end position="18"/>
    </location>
</feature>
<reference evidence="2 3" key="1">
    <citation type="submission" date="2023-11" db="EMBL/GenBank/DDBJ databases">
        <title>Peredibacter starrii A3.12.</title>
        <authorList>
            <person name="Mitchell R.J."/>
        </authorList>
    </citation>
    <scope>NUCLEOTIDE SEQUENCE [LARGE SCALE GENOMIC DNA]</scope>
    <source>
        <strain evidence="2 3">A3.12</strain>
    </source>
</reference>
<sequence>MKNLILFLLFFLSFSSFAQTVKFKKLSCRSFDQKALIEVIFPKLIDPMNPFIGFPEIWVQVTIQKDGMDWIYKRDKVLIIPEFYPPGVEMKGQSSDSLYIKLHPEIHLNKYTGSYYGQLFVNDHESDRRAYFRYMDTDMGPGLTCTDSL</sequence>
<dbReference type="KEGG" id="psti:SOO65_20335"/>
<evidence type="ECO:0000313" key="3">
    <source>
        <dbReference type="Proteomes" id="UP001324634"/>
    </source>
</evidence>
<feature type="chain" id="PRO_5043354461" evidence="1">
    <location>
        <begin position="19"/>
        <end position="149"/>
    </location>
</feature>
<evidence type="ECO:0000313" key="2">
    <source>
        <dbReference type="EMBL" id="WPU65048.1"/>
    </source>
</evidence>
<dbReference type="Proteomes" id="UP001324634">
    <property type="component" value="Chromosome"/>
</dbReference>
<keyword evidence="1" id="KW-0732">Signal</keyword>
<evidence type="ECO:0000256" key="1">
    <source>
        <dbReference type="SAM" id="SignalP"/>
    </source>
</evidence>
<gene>
    <name evidence="2" type="ORF">SOO65_20335</name>
</gene>
<dbReference type="AlphaFoldDB" id="A0AAX4HPF9"/>
<protein>
    <submittedName>
        <fullName evidence="2">Uncharacterized protein</fullName>
    </submittedName>
</protein>
<name>A0AAX4HPF9_9BACT</name>
<accession>A0AAX4HPF9</accession>
<proteinExistence type="predicted"/>
<dbReference type="EMBL" id="CP139487">
    <property type="protein sequence ID" value="WPU65048.1"/>
    <property type="molecule type" value="Genomic_DNA"/>
</dbReference>
<keyword evidence="3" id="KW-1185">Reference proteome</keyword>